<proteinExistence type="predicted"/>
<organism evidence="1">
    <name type="scientific">marine sediment metagenome</name>
    <dbReference type="NCBI Taxonomy" id="412755"/>
    <lineage>
        <taxon>unclassified sequences</taxon>
        <taxon>metagenomes</taxon>
        <taxon>ecological metagenomes</taxon>
    </lineage>
</organism>
<comment type="caution">
    <text evidence="1">The sequence shown here is derived from an EMBL/GenBank/DDBJ whole genome shotgun (WGS) entry which is preliminary data.</text>
</comment>
<reference evidence="1" key="1">
    <citation type="journal article" date="2014" name="Front. Microbiol.">
        <title>High frequency of phylogenetically diverse reductive dehalogenase-homologous genes in deep subseafloor sedimentary metagenomes.</title>
        <authorList>
            <person name="Kawai M."/>
            <person name="Futagami T."/>
            <person name="Toyoda A."/>
            <person name="Takaki Y."/>
            <person name="Nishi S."/>
            <person name="Hori S."/>
            <person name="Arai W."/>
            <person name="Tsubouchi T."/>
            <person name="Morono Y."/>
            <person name="Uchiyama I."/>
            <person name="Ito T."/>
            <person name="Fujiyama A."/>
            <person name="Inagaki F."/>
            <person name="Takami H."/>
        </authorList>
    </citation>
    <scope>NUCLEOTIDE SEQUENCE</scope>
    <source>
        <strain evidence="1">Expedition CK06-06</strain>
    </source>
</reference>
<name>X1R0X9_9ZZZZ</name>
<gene>
    <name evidence="1" type="ORF">S06H3_58713</name>
</gene>
<protein>
    <submittedName>
        <fullName evidence="1">Uncharacterized protein</fullName>
    </submittedName>
</protein>
<evidence type="ECO:0000313" key="1">
    <source>
        <dbReference type="EMBL" id="GAI56760.1"/>
    </source>
</evidence>
<sequence>MPELKEAVAIEITKPLPATGVADTTYKIEGTAKMFDAVGAFPWVYAQVRYKEWWKPEFAEEVKYERGFPNPITGKFSIDFKPEKEGEYEVTVVATPAPLSLPVIGVTPITGESVLMKLGIKAAPPAVFRFSNSVT</sequence>
<accession>X1R0X9</accession>
<dbReference type="AlphaFoldDB" id="X1R0X9"/>
<dbReference type="EMBL" id="BARV01038045">
    <property type="protein sequence ID" value="GAI56760.1"/>
    <property type="molecule type" value="Genomic_DNA"/>
</dbReference>